<dbReference type="KEGG" id="atl:Athai_41790"/>
<keyword evidence="3" id="KW-1185">Reference proteome</keyword>
<dbReference type="AlphaFoldDB" id="A0A7R7DS18"/>
<evidence type="ECO:0000313" key="2">
    <source>
        <dbReference type="EMBL" id="BCJ36676.1"/>
    </source>
</evidence>
<organism evidence="2 3">
    <name type="scientific">Actinocatenispora thailandica</name>
    <dbReference type="NCBI Taxonomy" id="227318"/>
    <lineage>
        <taxon>Bacteria</taxon>
        <taxon>Bacillati</taxon>
        <taxon>Actinomycetota</taxon>
        <taxon>Actinomycetes</taxon>
        <taxon>Micromonosporales</taxon>
        <taxon>Micromonosporaceae</taxon>
        <taxon>Actinocatenispora</taxon>
    </lineage>
</organism>
<feature type="domain" description="Endonuclease/exonuclease/phosphatase" evidence="1">
    <location>
        <begin position="8"/>
        <end position="216"/>
    </location>
</feature>
<dbReference type="GO" id="GO:0003824">
    <property type="term" value="F:catalytic activity"/>
    <property type="evidence" value="ECO:0007669"/>
    <property type="project" value="InterPro"/>
</dbReference>
<dbReference type="SUPFAM" id="SSF56219">
    <property type="entry name" value="DNase I-like"/>
    <property type="match status" value="1"/>
</dbReference>
<sequence length="226" mass="24429">MAGRVRVLSYNVHGLSDDREALYRVVRAARPDIVFVQEAPRRFRWRTRCAELARHCGLFFGAGGGPAIGNLIMVGQRVRVLRDWSLRFPLTPGRHLRGVAFADCALADGGRVTAVGTHLGTDPAERTDQAERLAAVVSAQQQPVLFAADLNEAPGGQVWSHLTSTTLADPAPGKGDPTYPATAPRLRLDTVLAPATAVVHDYRVIDSDDARRASDHLPVLANLTLS</sequence>
<protein>
    <recommendedName>
        <fullName evidence="1">Endonuclease/exonuclease/phosphatase domain-containing protein</fullName>
    </recommendedName>
</protein>
<dbReference type="Gene3D" id="3.60.10.10">
    <property type="entry name" value="Endonuclease/exonuclease/phosphatase"/>
    <property type="match status" value="1"/>
</dbReference>
<proteinExistence type="predicted"/>
<name>A0A7R7DS18_9ACTN</name>
<dbReference type="EMBL" id="AP023355">
    <property type="protein sequence ID" value="BCJ36676.1"/>
    <property type="molecule type" value="Genomic_DNA"/>
</dbReference>
<dbReference type="InterPro" id="IPR036691">
    <property type="entry name" value="Endo/exonu/phosph_ase_sf"/>
</dbReference>
<dbReference type="Pfam" id="PF03372">
    <property type="entry name" value="Exo_endo_phos"/>
    <property type="match status" value="1"/>
</dbReference>
<accession>A0A7R7DS18</accession>
<evidence type="ECO:0000313" key="3">
    <source>
        <dbReference type="Proteomes" id="UP000611640"/>
    </source>
</evidence>
<dbReference type="Proteomes" id="UP000611640">
    <property type="component" value="Chromosome"/>
</dbReference>
<gene>
    <name evidence="2" type="ORF">Athai_41790</name>
</gene>
<evidence type="ECO:0000259" key="1">
    <source>
        <dbReference type="Pfam" id="PF03372"/>
    </source>
</evidence>
<dbReference type="InterPro" id="IPR005135">
    <property type="entry name" value="Endo/exonuclease/phosphatase"/>
</dbReference>
<dbReference type="RefSeq" id="WP_239157055.1">
    <property type="nucleotide sequence ID" value="NZ_AP023355.1"/>
</dbReference>
<reference evidence="2 3" key="1">
    <citation type="submission" date="2020-08" db="EMBL/GenBank/DDBJ databases">
        <title>Whole genome shotgun sequence of Actinocatenispora thailandica NBRC 105041.</title>
        <authorList>
            <person name="Komaki H."/>
            <person name="Tamura T."/>
        </authorList>
    </citation>
    <scope>NUCLEOTIDE SEQUENCE [LARGE SCALE GENOMIC DNA]</scope>
    <source>
        <strain evidence="2 3">NBRC 105041</strain>
    </source>
</reference>